<evidence type="ECO:0000313" key="2">
    <source>
        <dbReference type="EMBL" id="GAA4504334.1"/>
    </source>
</evidence>
<comment type="caution">
    <text evidence="2">The sequence shown here is derived from an EMBL/GenBank/DDBJ whole genome shotgun (WGS) entry which is preliminary data.</text>
</comment>
<accession>A0ABP8QL94</accession>
<feature type="transmembrane region" description="Helical" evidence="1">
    <location>
        <begin position="71"/>
        <end position="95"/>
    </location>
</feature>
<keyword evidence="1" id="KW-0812">Transmembrane</keyword>
<keyword evidence="1" id="KW-0472">Membrane</keyword>
<comment type="similarity">
    <text evidence="1">Belongs to the vitamin uptake transporter (VUT/ECF) (TC 2.A.88) family. Q precursor transporter subfamily.</text>
</comment>
<dbReference type="InterPro" id="IPR003744">
    <property type="entry name" value="YhhQ"/>
</dbReference>
<feature type="transmembrane region" description="Helical" evidence="1">
    <location>
        <begin position="43"/>
        <end position="64"/>
    </location>
</feature>
<organism evidence="2 3">
    <name type="scientific">Pseudaeromonas paramecii</name>
    <dbReference type="NCBI Taxonomy" id="2138166"/>
    <lineage>
        <taxon>Bacteria</taxon>
        <taxon>Pseudomonadati</taxon>
        <taxon>Pseudomonadota</taxon>
        <taxon>Gammaproteobacteria</taxon>
        <taxon>Aeromonadales</taxon>
        <taxon>Aeromonadaceae</taxon>
        <taxon>Pseudaeromonas</taxon>
    </lineage>
</organism>
<keyword evidence="1" id="KW-1003">Cell membrane</keyword>
<name>A0ABP8QL94_9GAMM</name>
<protein>
    <recommendedName>
        <fullName evidence="1">Probable queuosine precursor transporter</fullName>
        <shortName evidence="1">Q precursor transporter</shortName>
    </recommendedName>
</protein>
<gene>
    <name evidence="2" type="ORF">GCM10023095_32120</name>
</gene>
<keyword evidence="1" id="KW-1133">Transmembrane helix</keyword>
<reference evidence="3" key="1">
    <citation type="journal article" date="2019" name="Int. J. Syst. Evol. Microbiol.">
        <title>The Global Catalogue of Microorganisms (GCM) 10K type strain sequencing project: providing services to taxonomists for standard genome sequencing and annotation.</title>
        <authorList>
            <consortium name="The Broad Institute Genomics Platform"/>
            <consortium name="The Broad Institute Genome Sequencing Center for Infectious Disease"/>
            <person name="Wu L."/>
            <person name="Ma J."/>
        </authorList>
    </citation>
    <scope>NUCLEOTIDE SEQUENCE [LARGE SCALE GENOMIC DNA]</scope>
    <source>
        <strain evidence="3">JCM 32226</strain>
    </source>
</reference>
<evidence type="ECO:0000256" key="1">
    <source>
        <dbReference type="HAMAP-Rule" id="MF_02088"/>
    </source>
</evidence>
<dbReference type="PANTHER" id="PTHR34300:SF1">
    <property type="entry name" value="QUEUOSINE PRECURSOR TRANSPORTER"/>
    <property type="match status" value="1"/>
</dbReference>
<dbReference type="Pfam" id="PF02592">
    <property type="entry name" value="Vut_1"/>
    <property type="match status" value="1"/>
</dbReference>
<dbReference type="PANTHER" id="PTHR34300">
    <property type="entry name" value="QUEUOSINE PRECURSOR TRANSPORTER-RELATED"/>
    <property type="match status" value="1"/>
</dbReference>
<sequence>MLPVISAPYRTALIRLAWFHVAVIAASNYLVQLPISLFGLHTTWGAFSFPFTFLATDLTVRLFGAALARRIILTVMLPSLLLSYLLGVLFMQGQFQGWSQLLAPNPFVARIACASFMAYLLGQILDVSIFNRLRQLRWWWAAPAASTLVGNLLDTLAFFGIAFWHSSDPFMAEHWPEIATVDYGIKLLISLGLFVPAYGVLLRYLSRRLLGQSSLSPAS</sequence>
<evidence type="ECO:0000313" key="3">
    <source>
        <dbReference type="Proteomes" id="UP001501321"/>
    </source>
</evidence>
<dbReference type="NCBIfam" id="NF008406">
    <property type="entry name" value="PRK11212.1"/>
    <property type="match status" value="1"/>
</dbReference>
<comment type="function">
    <text evidence="1">Involved in the import of queuosine (Q) precursors, required for Q precursor salvage.</text>
</comment>
<feature type="transmembrane region" description="Helical" evidence="1">
    <location>
        <begin position="183"/>
        <end position="205"/>
    </location>
</feature>
<feature type="transmembrane region" description="Helical" evidence="1">
    <location>
        <begin position="12"/>
        <end position="31"/>
    </location>
</feature>
<keyword evidence="1" id="KW-0997">Cell inner membrane</keyword>
<feature type="transmembrane region" description="Helical" evidence="1">
    <location>
        <begin position="138"/>
        <end position="163"/>
    </location>
</feature>
<dbReference type="NCBIfam" id="TIGR00697">
    <property type="entry name" value="queuosine precursor transporter"/>
    <property type="match status" value="1"/>
</dbReference>
<comment type="subcellular location">
    <subcellularLocation>
        <location evidence="1">Cell inner membrane</location>
        <topology evidence="1">Multi-pass membrane protein</topology>
    </subcellularLocation>
</comment>
<dbReference type="EMBL" id="BAABFC010000029">
    <property type="protein sequence ID" value="GAA4504334.1"/>
    <property type="molecule type" value="Genomic_DNA"/>
</dbReference>
<keyword evidence="3" id="KW-1185">Reference proteome</keyword>
<proteinExistence type="inferred from homology"/>
<keyword evidence="1" id="KW-0813">Transport</keyword>
<feature type="transmembrane region" description="Helical" evidence="1">
    <location>
        <begin position="107"/>
        <end position="126"/>
    </location>
</feature>
<dbReference type="HAMAP" id="MF_02088">
    <property type="entry name" value="Q_prec_transport"/>
    <property type="match status" value="1"/>
</dbReference>
<dbReference type="Proteomes" id="UP001501321">
    <property type="component" value="Unassembled WGS sequence"/>
</dbReference>